<dbReference type="EC" id="3.2.2.27" evidence="3"/>
<gene>
    <name evidence="13" type="ORF">DCCM_4672</name>
</gene>
<keyword evidence="9" id="KW-0408">Iron</keyword>
<organism evidence="13 14">
    <name type="scientific">Desulfocucumis palustris</name>
    <dbReference type="NCBI Taxonomy" id="1898651"/>
    <lineage>
        <taxon>Bacteria</taxon>
        <taxon>Bacillati</taxon>
        <taxon>Bacillota</taxon>
        <taxon>Clostridia</taxon>
        <taxon>Eubacteriales</taxon>
        <taxon>Desulfocucumaceae</taxon>
        <taxon>Desulfocucumis</taxon>
    </lineage>
</organism>
<dbReference type="GO" id="GO:0051539">
    <property type="term" value="F:4 iron, 4 sulfur cluster binding"/>
    <property type="evidence" value="ECO:0007669"/>
    <property type="project" value="UniProtKB-KW"/>
</dbReference>
<evidence type="ECO:0000256" key="1">
    <source>
        <dbReference type="ARBA" id="ARBA00001400"/>
    </source>
</evidence>
<feature type="domain" description="Uracil-DNA glycosylase-like" evidence="12">
    <location>
        <begin position="33"/>
        <end position="180"/>
    </location>
</feature>
<keyword evidence="14" id="KW-1185">Reference proteome</keyword>
<dbReference type="AlphaFoldDB" id="A0A2L2XIL7"/>
<evidence type="ECO:0000313" key="13">
    <source>
        <dbReference type="EMBL" id="GBF35543.1"/>
    </source>
</evidence>
<dbReference type="OrthoDB" id="5290748at2"/>
<dbReference type="EMBL" id="BFAV01000172">
    <property type="protein sequence ID" value="GBF35543.1"/>
    <property type="molecule type" value="Genomic_DNA"/>
</dbReference>
<keyword evidence="8" id="KW-0378">Hydrolase</keyword>
<dbReference type="GO" id="GO:0046872">
    <property type="term" value="F:metal ion binding"/>
    <property type="evidence" value="ECO:0007669"/>
    <property type="project" value="UniProtKB-KW"/>
</dbReference>
<evidence type="ECO:0000313" key="14">
    <source>
        <dbReference type="Proteomes" id="UP000239549"/>
    </source>
</evidence>
<accession>A0A2L2XIL7</accession>
<comment type="similarity">
    <text evidence="2">Belongs to the uracil-DNA glycosylase (UDG) superfamily. Type 4 (UDGa) family.</text>
</comment>
<keyword evidence="11" id="KW-0234">DNA repair</keyword>
<evidence type="ECO:0000259" key="12">
    <source>
        <dbReference type="SMART" id="SM00986"/>
    </source>
</evidence>
<keyword evidence="7" id="KW-0227">DNA damage</keyword>
<dbReference type="GO" id="GO:0004844">
    <property type="term" value="F:uracil DNA N-glycosylase activity"/>
    <property type="evidence" value="ECO:0007669"/>
    <property type="project" value="UniProtKB-EC"/>
</dbReference>
<dbReference type="Gene3D" id="3.40.470.10">
    <property type="entry name" value="Uracil-DNA glycosylase-like domain"/>
    <property type="match status" value="1"/>
</dbReference>
<evidence type="ECO:0000256" key="3">
    <source>
        <dbReference type="ARBA" id="ARBA00012030"/>
    </source>
</evidence>
<dbReference type="InterPro" id="IPR051536">
    <property type="entry name" value="UDG_Type-4/5"/>
</dbReference>
<keyword evidence="10" id="KW-0411">Iron-sulfur</keyword>
<evidence type="ECO:0000256" key="6">
    <source>
        <dbReference type="ARBA" id="ARBA00022723"/>
    </source>
</evidence>
<dbReference type="Proteomes" id="UP000239549">
    <property type="component" value="Unassembled WGS sequence"/>
</dbReference>
<dbReference type="InterPro" id="IPR036895">
    <property type="entry name" value="Uracil-DNA_glycosylase-like_sf"/>
</dbReference>
<dbReference type="Pfam" id="PF03167">
    <property type="entry name" value="UDG"/>
    <property type="match status" value="1"/>
</dbReference>
<dbReference type="PANTHER" id="PTHR33693:SF1">
    <property type="entry name" value="TYPE-4 URACIL-DNA GLYCOSYLASE"/>
    <property type="match status" value="1"/>
</dbReference>
<dbReference type="InterPro" id="IPR005122">
    <property type="entry name" value="Uracil-DNA_glycosylase-like"/>
</dbReference>
<dbReference type="PANTHER" id="PTHR33693">
    <property type="entry name" value="TYPE-5 URACIL-DNA GLYCOSYLASE"/>
    <property type="match status" value="1"/>
</dbReference>
<dbReference type="InterPro" id="IPR005273">
    <property type="entry name" value="Ura-DNA_glyco_family4"/>
</dbReference>
<protein>
    <recommendedName>
        <fullName evidence="4">Type-4 uracil-DNA glycosylase</fullName>
        <ecNumber evidence="3">3.2.2.27</ecNumber>
    </recommendedName>
</protein>
<evidence type="ECO:0000256" key="5">
    <source>
        <dbReference type="ARBA" id="ARBA00022485"/>
    </source>
</evidence>
<dbReference type="SUPFAM" id="SSF52141">
    <property type="entry name" value="Uracil-DNA glycosylase-like"/>
    <property type="match status" value="1"/>
</dbReference>
<dbReference type="NCBIfam" id="TIGR00758">
    <property type="entry name" value="UDG_fam4"/>
    <property type="match status" value="1"/>
</dbReference>
<comment type="catalytic activity">
    <reaction evidence="1">
        <text>Hydrolyzes single-stranded DNA or mismatched double-stranded DNA and polynucleotides, releasing free uracil.</text>
        <dbReference type="EC" id="3.2.2.27"/>
    </reaction>
</comment>
<dbReference type="SMART" id="SM00987">
    <property type="entry name" value="UreE_C"/>
    <property type="match status" value="1"/>
</dbReference>
<dbReference type="RefSeq" id="WP_104373604.1">
    <property type="nucleotide sequence ID" value="NZ_BFAV01000172.1"/>
</dbReference>
<keyword evidence="6" id="KW-0479">Metal-binding</keyword>
<dbReference type="CDD" id="cd10030">
    <property type="entry name" value="UDG-F4_TTUDGA_SPO1dp_like"/>
    <property type="match status" value="1"/>
</dbReference>
<proteinExistence type="inferred from homology"/>
<evidence type="ECO:0000256" key="7">
    <source>
        <dbReference type="ARBA" id="ARBA00022763"/>
    </source>
</evidence>
<dbReference type="SMART" id="SM00986">
    <property type="entry name" value="UDG"/>
    <property type="match status" value="1"/>
</dbReference>
<name>A0A2L2XIL7_9FIRM</name>
<evidence type="ECO:0000256" key="11">
    <source>
        <dbReference type="ARBA" id="ARBA00023204"/>
    </source>
</evidence>
<evidence type="ECO:0000256" key="9">
    <source>
        <dbReference type="ARBA" id="ARBA00023004"/>
    </source>
</evidence>
<evidence type="ECO:0000256" key="2">
    <source>
        <dbReference type="ARBA" id="ARBA00006521"/>
    </source>
</evidence>
<evidence type="ECO:0000256" key="10">
    <source>
        <dbReference type="ARBA" id="ARBA00023014"/>
    </source>
</evidence>
<comment type="caution">
    <text evidence="13">The sequence shown here is derived from an EMBL/GenBank/DDBJ whole genome shotgun (WGS) entry which is preliminary data.</text>
</comment>
<keyword evidence="5" id="KW-0004">4Fe-4S</keyword>
<sequence length="199" mass="22386">MDLSAIDDFKILEQAVRQCDNCHLRKGCRGVVFGEGNPEARIVFCGEGPGGEEDRLGRPFVGPAGQLLDKMLAACGFERFKHVYILNTIKCRPPGNRTPTEQERAACRPNLDAQLRLIRPVIMVLLGACALQELVSSSGRITRDRGRWVQKDGVHIMPTYHPAALLRNPSLKRDAWEDLKQVVARYRQLVDKDHYSPHC</sequence>
<evidence type="ECO:0000256" key="8">
    <source>
        <dbReference type="ARBA" id="ARBA00022801"/>
    </source>
</evidence>
<evidence type="ECO:0000256" key="4">
    <source>
        <dbReference type="ARBA" id="ARBA00019403"/>
    </source>
</evidence>
<dbReference type="GO" id="GO:0006281">
    <property type="term" value="P:DNA repair"/>
    <property type="evidence" value="ECO:0007669"/>
    <property type="project" value="UniProtKB-KW"/>
</dbReference>
<reference evidence="14" key="1">
    <citation type="submission" date="2018-02" db="EMBL/GenBank/DDBJ databases">
        <title>Genome sequence of Desulfocucumis palustris strain NAW-5.</title>
        <authorList>
            <person name="Watanabe M."/>
            <person name="Kojima H."/>
            <person name="Fukui M."/>
        </authorList>
    </citation>
    <scope>NUCLEOTIDE SEQUENCE [LARGE SCALE GENOMIC DNA]</scope>
    <source>
        <strain evidence="14">NAW-5</strain>
    </source>
</reference>